<evidence type="ECO:0000256" key="5">
    <source>
        <dbReference type="ARBA" id="ARBA00022777"/>
    </source>
</evidence>
<dbReference type="InterPro" id="IPR003594">
    <property type="entry name" value="HATPase_dom"/>
</dbReference>
<keyword evidence="9" id="KW-0812">Transmembrane</keyword>
<keyword evidence="9" id="KW-0472">Membrane</keyword>
<organism evidence="11 12">
    <name type="scientific">Croceitalea vernalis</name>
    <dbReference type="NCBI Taxonomy" id="3075599"/>
    <lineage>
        <taxon>Bacteria</taxon>
        <taxon>Pseudomonadati</taxon>
        <taxon>Bacteroidota</taxon>
        <taxon>Flavobacteriia</taxon>
        <taxon>Flavobacteriales</taxon>
        <taxon>Flavobacteriaceae</taxon>
        <taxon>Croceitalea</taxon>
    </lineage>
</organism>
<dbReference type="Gene3D" id="3.30.565.10">
    <property type="entry name" value="Histidine kinase-like ATPase, C-terminal domain"/>
    <property type="match status" value="1"/>
</dbReference>
<keyword evidence="6 11" id="KW-0067">ATP-binding</keyword>
<dbReference type="Pfam" id="PF13181">
    <property type="entry name" value="TPR_8"/>
    <property type="match status" value="1"/>
</dbReference>
<dbReference type="InterPro" id="IPR004358">
    <property type="entry name" value="Sig_transdc_His_kin-like_C"/>
</dbReference>
<reference evidence="11 12" key="1">
    <citation type="submission" date="2023-09" db="EMBL/GenBank/DDBJ databases">
        <authorList>
            <person name="Rey-Velasco X."/>
        </authorList>
    </citation>
    <scope>NUCLEOTIDE SEQUENCE [LARGE SCALE GENOMIC DNA]</scope>
    <source>
        <strain evidence="11 12">P007</strain>
    </source>
</reference>
<name>A0ABU3BC89_9FLAO</name>
<dbReference type="InterPro" id="IPR011990">
    <property type="entry name" value="TPR-like_helical_dom_sf"/>
</dbReference>
<evidence type="ECO:0000256" key="1">
    <source>
        <dbReference type="ARBA" id="ARBA00000085"/>
    </source>
</evidence>
<keyword evidence="9" id="KW-1133">Transmembrane helix</keyword>
<evidence type="ECO:0000256" key="4">
    <source>
        <dbReference type="ARBA" id="ARBA00022741"/>
    </source>
</evidence>
<keyword evidence="5" id="KW-0418">Kinase</keyword>
<comment type="catalytic activity">
    <reaction evidence="1">
        <text>ATP + protein L-histidine = ADP + protein N-phospho-L-histidine.</text>
        <dbReference type="EC" id="2.7.13.3"/>
    </reaction>
</comment>
<dbReference type="Pfam" id="PF02518">
    <property type="entry name" value="HATPase_c"/>
    <property type="match status" value="1"/>
</dbReference>
<feature type="domain" description="Histidine kinase" evidence="10">
    <location>
        <begin position="407"/>
        <end position="623"/>
    </location>
</feature>
<dbReference type="SUPFAM" id="SSF48452">
    <property type="entry name" value="TPR-like"/>
    <property type="match status" value="1"/>
</dbReference>
<evidence type="ECO:0000256" key="7">
    <source>
        <dbReference type="ARBA" id="ARBA00023012"/>
    </source>
</evidence>
<feature type="coiled-coil region" evidence="8">
    <location>
        <begin position="320"/>
        <end position="393"/>
    </location>
</feature>
<feature type="transmembrane region" description="Helical" evidence="9">
    <location>
        <begin position="348"/>
        <end position="366"/>
    </location>
</feature>
<dbReference type="PANTHER" id="PTHR42878:SF7">
    <property type="entry name" value="SENSOR HISTIDINE KINASE GLRK"/>
    <property type="match status" value="1"/>
</dbReference>
<dbReference type="PANTHER" id="PTHR42878">
    <property type="entry name" value="TWO-COMPONENT HISTIDINE KINASE"/>
    <property type="match status" value="1"/>
</dbReference>
<dbReference type="EMBL" id="JAVRHU010000001">
    <property type="protein sequence ID" value="MDT0620080.1"/>
    <property type="molecule type" value="Genomic_DNA"/>
</dbReference>
<sequence>MDLAFENRFYNLDTLYLLTNEALGLSESIDFKIGKAKCYFNLGTFFSKKGKHELALKNFSISNNQAKEHAEYELELTTIDAIAYEYEFKGNFTLALKTYLEGKERAESLKNFTSLANFNANIASLYLQLNDYDMALNYYTKAKIIRVKLGKPIALAKTNCNIAHLNIDLKKFDIALKNLDYSLKIFKENAILDWLAYAYEIKGKLFLKKNEFETAVLWYQKSEAIYKELDDEYYQIRMLLGMSEALLGLNKNELSFKYANKARKLSEKLTFTKGSKDSARMLFLINKSNGEFETALKYYEKYQTLKDSLSIKENNKALMLFKAQKEYEEEKEEFIEANEELVAKQKSYVFISIGILIFLLTVLFLVKRNEKNYKSLNQKLMIQQANLKQSEKQLRYTNLTKNKLFSIVGHDLRGPIISFQELIKLHLKGSISKKEFIAFVPKLKTYIDSIAFTLDNLLHWGQTQINGLTTNPTNNIVQNILDDNISLLSEIASKKSISIQNNISSNIVSFADGNHLDVVVRNLLNNALKFTEENGEISIGAADRLNFWEIYIKDTGIGMDKKTIDEIFNTDKTYSTVGTNKEKGTGLGISLCKELIELNGGKIWVESSLNIGSSFFFTLPKSELISK</sequence>
<gene>
    <name evidence="11" type="ORF">RM520_00505</name>
</gene>
<protein>
    <recommendedName>
        <fullName evidence="2">histidine kinase</fullName>
        <ecNumber evidence="2">2.7.13.3</ecNumber>
    </recommendedName>
</protein>
<evidence type="ECO:0000256" key="3">
    <source>
        <dbReference type="ARBA" id="ARBA00022679"/>
    </source>
</evidence>
<evidence type="ECO:0000259" key="10">
    <source>
        <dbReference type="PROSITE" id="PS50109"/>
    </source>
</evidence>
<dbReference type="PRINTS" id="PR00344">
    <property type="entry name" value="BCTRLSENSOR"/>
</dbReference>
<keyword evidence="7" id="KW-0902">Two-component regulatory system</keyword>
<dbReference type="RefSeq" id="WP_311386602.1">
    <property type="nucleotide sequence ID" value="NZ_JAVRHU010000001.1"/>
</dbReference>
<evidence type="ECO:0000313" key="11">
    <source>
        <dbReference type="EMBL" id="MDT0620080.1"/>
    </source>
</evidence>
<dbReference type="InterPro" id="IPR019734">
    <property type="entry name" value="TPR_rpt"/>
</dbReference>
<dbReference type="InterPro" id="IPR005467">
    <property type="entry name" value="His_kinase_dom"/>
</dbReference>
<evidence type="ECO:0000256" key="2">
    <source>
        <dbReference type="ARBA" id="ARBA00012438"/>
    </source>
</evidence>
<accession>A0ABU3BC89</accession>
<evidence type="ECO:0000256" key="8">
    <source>
        <dbReference type="SAM" id="Coils"/>
    </source>
</evidence>
<evidence type="ECO:0000256" key="6">
    <source>
        <dbReference type="ARBA" id="ARBA00022840"/>
    </source>
</evidence>
<evidence type="ECO:0000313" key="12">
    <source>
        <dbReference type="Proteomes" id="UP001250662"/>
    </source>
</evidence>
<keyword evidence="8" id="KW-0175">Coiled coil</keyword>
<keyword evidence="3" id="KW-0808">Transferase</keyword>
<keyword evidence="12" id="KW-1185">Reference proteome</keyword>
<comment type="caution">
    <text evidence="11">The sequence shown here is derived from an EMBL/GenBank/DDBJ whole genome shotgun (WGS) entry which is preliminary data.</text>
</comment>
<dbReference type="Gene3D" id="1.10.287.130">
    <property type="match status" value="1"/>
</dbReference>
<dbReference type="InterPro" id="IPR050351">
    <property type="entry name" value="BphY/WalK/GraS-like"/>
</dbReference>
<dbReference type="Proteomes" id="UP001250662">
    <property type="component" value="Unassembled WGS sequence"/>
</dbReference>
<dbReference type="GO" id="GO:0005524">
    <property type="term" value="F:ATP binding"/>
    <property type="evidence" value="ECO:0007669"/>
    <property type="project" value="UniProtKB-KW"/>
</dbReference>
<dbReference type="SMART" id="SM00387">
    <property type="entry name" value="HATPase_c"/>
    <property type="match status" value="1"/>
</dbReference>
<dbReference type="Gene3D" id="1.25.40.10">
    <property type="entry name" value="Tetratricopeptide repeat domain"/>
    <property type="match status" value="2"/>
</dbReference>
<dbReference type="InterPro" id="IPR036890">
    <property type="entry name" value="HATPase_C_sf"/>
</dbReference>
<evidence type="ECO:0000256" key="9">
    <source>
        <dbReference type="SAM" id="Phobius"/>
    </source>
</evidence>
<dbReference type="SMART" id="SM00028">
    <property type="entry name" value="TPR"/>
    <property type="match status" value="5"/>
</dbReference>
<keyword evidence="4" id="KW-0547">Nucleotide-binding</keyword>
<dbReference type="EC" id="2.7.13.3" evidence="2"/>
<dbReference type="PROSITE" id="PS50109">
    <property type="entry name" value="HIS_KIN"/>
    <property type="match status" value="1"/>
</dbReference>
<dbReference type="SUPFAM" id="SSF55874">
    <property type="entry name" value="ATPase domain of HSP90 chaperone/DNA topoisomerase II/histidine kinase"/>
    <property type="match status" value="1"/>
</dbReference>
<proteinExistence type="predicted"/>